<evidence type="ECO:0000313" key="7">
    <source>
        <dbReference type="EMBL" id="QIR16409.1"/>
    </source>
</evidence>
<dbReference type="InterPro" id="IPR027304">
    <property type="entry name" value="Trigger_fact/SurA_dom_sf"/>
</dbReference>
<dbReference type="PROSITE" id="PS50198">
    <property type="entry name" value="PPIC_PPIASE_2"/>
    <property type="match status" value="1"/>
</dbReference>
<dbReference type="EMBL" id="CP050314">
    <property type="protein sequence ID" value="QIR16409.1"/>
    <property type="molecule type" value="Genomic_DNA"/>
</dbReference>
<proteinExistence type="inferred from homology"/>
<protein>
    <recommendedName>
        <fullName evidence="3">peptidylprolyl isomerase</fullName>
        <ecNumber evidence="3">5.2.1.8</ecNumber>
    </recommendedName>
</protein>
<feature type="domain" description="PpiC" evidence="6">
    <location>
        <begin position="104"/>
        <end position="204"/>
    </location>
</feature>
<keyword evidence="5 7" id="KW-0413">Isomerase</keyword>
<gene>
    <name evidence="7" type="ORF">HBH39_18215</name>
</gene>
<evidence type="ECO:0000259" key="6">
    <source>
        <dbReference type="PROSITE" id="PS50198"/>
    </source>
</evidence>
<dbReference type="RefSeq" id="WP_167680240.1">
    <property type="nucleotide sequence ID" value="NZ_CP050314.1"/>
</dbReference>
<dbReference type="PROSITE" id="PS01096">
    <property type="entry name" value="PPIC_PPIASE_1"/>
    <property type="match status" value="1"/>
</dbReference>
<dbReference type="GO" id="GO:0003755">
    <property type="term" value="F:peptidyl-prolyl cis-trans isomerase activity"/>
    <property type="evidence" value="ECO:0007669"/>
    <property type="project" value="UniProtKB-KW"/>
</dbReference>
<keyword evidence="8" id="KW-1185">Reference proteome</keyword>
<dbReference type="SUPFAM" id="SSF54534">
    <property type="entry name" value="FKBP-like"/>
    <property type="match status" value="1"/>
</dbReference>
<evidence type="ECO:0000256" key="2">
    <source>
        <dbReference type="ARBA" id="ARBA00007656"/>
    </source>
</evidence>
<accession>A0A6G9QRH1</accession>
<comment type="catalytic activity">
    <reaction evidence="1">
        <text>[protein]-peptidylproline (omega=180) = [protein]-peptidylproline (omega=0)</text>
        <dbReference type="Rhea" id="RHEA:16237"/>
        <dbReference type="Rhea" id="RHEA-COMP:10747"/>
        <dbReference type="Rhea" id="RHEA-COMP:10748"/>
        <dbReference type="ChEBI" id="CHEBI:83833"/>
        <dbReference type="ChEBI" id="CHEBI:83834"/>
        <dbReference type="EC" id="5.2.1.8"/>
    </reaction>
</comment>
<dbReference type="InterPro" id="IPR046357">
    <property type="entry name" value="PPIase_dom_sf"/>
</dbReference>
<dbReference type="AlphaFoldDB" id="A0A6G9QRH1"/>
<organism evidence="7 8">
    <name type="scientific">Shewanella aestuarii</name>
    <dbReference type="NCBI Taxonomy" id="1028752"/>
    <lineage>
        <taxon>Bacteria</taxon>
        <taxon>Pseudomonadati</taxon>
        <taxon>Pseudomonadota</taxon>
        <taxon>Gammaproteobacteria</taxon>
        <taxon>Alteromonadales</taxon>
        <taxon>Shewanellaceae</taxon>
        <taxon>Shewanella</taxon>
    </lineage>
</organism>
<dbReference type="PANTHER" id="PTHR47245">
    <property type="entry name" value="PEPTIDYLPROLYL ISOMERASE"/>
    <property type="match status" value="1"/>
</dbReference>
<dbReference type="Pfam" id="PF13616">
    <property type="entry name" value="Rotamase_3"/>
    <property type="match status" value="1"/>
</dbReference>
<dbReference type="KEGG" id="saes:HBH39_18215"/>
<evidence type="ECO:0000256" key="3">
    <source>
        <dbReference type="ARBA" id="ARBA00013194"/>
    </source>
</evidence>
<evidence type="ECO:0000313" key="8">
    <source>
        <dbReference type="Proteomes" id="UP000502608"/>
    </source>
</evidence>
<name>A0A6G9QRH1_9GAMM</name>
<dbReference type="EC" id="5.2.1.8" evidence="3"/>
<dbReference type="InterPro" id="IPR023058">
    <property type="entry name" value="PPIase_PpiC_CS"/>
</dbReference>
<evidence type="ECO:0000256" key="5">
    <source>
        <dbReference type="PROSITE-ProRule" id="PRU00278"/>
    </source>
</evidence>
<dbReference type="PANTHER" id="PTHR47245:SF2">
    <property type="entry name" value="PEPTIDYL-PROLYL CIS-TRANS ISOMERASE HP_0175-RELATED"/>
    <property type="match status" value="1"/>
</dbReference>
<evidence type="ECO:0000256" key="1">
    <source>
        <dbReference type="ARBA" id="ARBA00000971"/>
    </source>
</evidence>
<dbReference type="Proteomes" id="UP000502608">
    <property type="component" value="Plasmid pPN3F2_1"/>
</dbReference>
<geneLocation type="plasmid" evidence="7 8">
    <name>pPN3F2_1</name>
</geneLocation>
<dbReference type="Gene3D" id="3.10.50.40">
    <property type="match status" value="1"/>
</dbReference>
<keyword evidence="7" id="KW-0614">Plasmid</keyword>
<evidence type="ECO:0000256" key="4">
    <source>
        <dbReference type="ARBA" id="ARBA00023110"/>
    </source>
</evidence>
<keyword evidence="4 5" id="KW-0697">Rotamase</keyword>
<dbReference type="InterPro" id="IPR000297">
    <property type="entry name" value="PPIase_PpiC"/>
</dbReference>
<reference evidence="7 8" key="1">
    <citation type="submission" date="2020-03" db="EMBL/GenBank/DDBJ databases">
        <title>Complete genome sequence of Shewanella sp.</title>
        <authorList>
            <person name="Kim Y.-S."/>
            <person name="Kim S.-J."/>
            <person name="Jung H.-K."/>
            <person name="Kim K.-H."/>
        </authorList>
    </citation>
    <scope>NUCLEOTIDE SEQUENCE [LARGE SCALE GENOMIC DNA]</scope>
    <source>
        <strain evidence="7 8">PN3F2</strain>
        <plasmid evidence="7 8">pPN3F2_1</plasmid>
    </source>
</reference>
<comment type="similarity">
    <text evidence="2">Belongs to the PpiC/parvulin rotamase family.</text>
</comment>
<sequence length="260" mass="28893">MISVNQESISEQAVLNEMQYHPADNHRAAMVSAAQSLIIGKLLLQRADELNLTNNIDATTFADEKTYQDAVLEQLINQDIKIPQATSAECQQYYQANLSKFTTSPLVAARHILLPAPVEDINTRLEAKALADEIIKQLKQGESFSVLASAHSKCDSSKHGGVLGQLSKGQTVAEFERQVFAASEGLMTHAVESRYGYHVVFIDMKIAGNQLPYDLVKQRITTYLNEKVKRKAIAQYIRHLISQANIDGFEFDVDASPLMQ</sequence>
<dbReference type="SUPFAM" id="SSF109998">
    <property type="entry name" value="Triger factor/SurA peptide-binding domain-like"/>
    <property type="match status" value="1"/>
</dbReference>
<dbReference type="InterPro" id="IPR050245">
    <property type="entry name" value="PrsA_foldase"/>
</dbReference>